<dbReference type="EMBL" id="KL142375">
    <property type="protein sequence ID" value="KDR78040.1"/>
    <property type="molecule type" value="Genomic_DNA"/>
</dbReference>
<protein>
    <submittedName>
        <fullName evidence="1">Uncharacterized protein</fullName>
    </submittedName>
</protein>
<dbReference type="OrthoDB" id="5424209at2759"/>
<evidence type="ECO:0000313" key="1">
    <source>
        <dbReference type="EMBL" id="KDR78040.1"/>
    </source>
</evidence>
<accession>A0A067T4E4</accession>
<gene>
    <name evidence="1" type="ORF">GALMADRAFT_138194</name>
</gene>
<organism evidence="1 2">
    <name type="scientific">Galerina marginata (strain CBS 339.88)</name>
    <dbReference type="NCBI Taxonomy" id="685588"/>
    <lineage>
        <taxon>Eukaryota</taxon>
        <taxon>Fungi</taxon>
        <taxon>Dikarya</taxon>
        <taxon>Basidiomycota</taxon>
        <taxon>Agaricomycotina</taxon>
        <taxon>Agaricomycetes</taxon>
        <taxon>Agaricomycetidae</taxon>
        <taxon>Agaricales</taxon>
        <taxon>Agaricineae</taxon>
        <taxon>Strophariaceae</taxon>
        <taxon>Galerina</taxon>
    </lineage>
</organism>
<sequence>MAVFSHSVIDTWKHLGPKVVAYISLAAGKVLFDTVRFAEVQVENEKASPVFPRSGWSQSSSLRQTKAQRTVAWAFSATLASPTRRRVPGETIYPRFAGLKLLKLILGMHPTVDIAAVETPFDKGNRSSYMSQGGSASWSFIIIDGCGRFGGLLTGSSGKMGSSDATPFFWLWSRLQSNNGLSDAFHKPVVAYPRPAATST</sequence>
<reference evidence="2" key="1">
    <citation type="journal article" date="2014" name="Proc. Natl. Acad. Sci. U.S.A.">
        <title>Extensive sampling of basidiomycete genomes demonstrates inadequacy of the white-rot/brown-rot paradigm for wood decay fungi.</title>
        <authorList>
            <person name="Riley R."/>
            <person name="Salamov A.A."/>
            <person name="Brown D.W."/>
            <person name="Nagy L.G."/>
            <person name="Floudas D."/>
            <person name="Held B.W."/>
            <person name="Levasseur A."/>
            <person name="Lombard V."/>
            <person name="Morin E."/>
            <person name="Otillar R."/>
            <person name="Lindquist E.A."/>
            <person name="Sun H."/>
            <person name="LaButti K.M."/>
            <person name="Schmutz J."/>
            <person name="Jabbour D."/>
            <person name="Luo H."/>
            <person name="Baker S.E."/>
            <person name="Pisabarro A.G."/>
            <person name="Walton J.D."/>
            <person name="Blanchette R.A."/>
            <person name="Henrissat B."/>
            <person name="Martin F."/>
            <person name="Cullen D."/>
            <person name="Hibbett D.S."/>
            <person name="Grigoriev I.V."/>
        </authorList>
    </citation>
    <scope>NUCLEOTIDE SEQUENCE [LARGE SCALE GENOMIC DNA]</scope>
    <source>
        <strain evidence="2">CBS 339.88</strain>
    </source>
</reference>
<dbReference type="HOGENOM" id="CLU_1366348_0_0_1"/>
<name>A0A067T4E4_GALM3</name>
<keyword evidence="2" id="KW-1185">Reference proteome</keyword>
<proteinExistence type="predicted"/>
<dbReference type="Proteomes" id="UP000027222">
    <property type="component" value="Unassembled WGS sequence"/>
</dbReference>
<evidence type="ECO:0000313" key="2">
    <source>
        <dbReference type="Proteomes" id="UP000027222"/>
    </source>
</evidence>
<dbReference type="AlphaFoldDB" id="A0A067T4E4"/>